<dbReference type="EMBL" id="NRSJ01000001">
    <property type="protein sequence ID" value="MBK1703165.1"/>
    <property type="molecule type" value="Genomic_DNA"/>
</dbReference>
<evidence type="ECO:0000313" key="2">
    <source>
        <dbReference type="EMBL" id="MBK1703165.1"/>
    </source>
</evidence>
<dbReference type="NCBIfam" id="TIGR01444">
    <property type="entry name" value="fkbM_fam"/>
    <property type="match status" value="1"/>
</dbReference>
<dbReference type="AlphaFoldDB" id="A0AAJ0U1J3"/>
<dbReference type="InterPro" id="IPR053188">
    <property type="entry name" value="FkbM_Methyltransferase"/>
</dbReference>
<dbReference type="Gene3D" id="3.40.50.150">
    <property type="entry name" value="Vaccinia Virus protein VP39"/>
    <property type="match status" value="1"/>
</dbReference>
<name>A0AAJ0U1J3_9GAMM</name>
<proteinExistence type="predicted"/>
<reference evidence="2" key="2">
    <citation type="journal article" date="2020" name="Microorganisms">
        <title>Osmotic Adaptation and Compatible Solute Biosynthesis of Phototrophic Bacteria as Revealed from Genome Analyses.</title>
        <authorList>
            <person name="Imhoff J.F."/>
            <person name="Rahn T."/>
            <person name="Kunzel S."/>
            <person name="Keller A."/>
            <person name="Neulinger S.C."/>
        </authorList>
    </citation>
    <scope>NUCLEOTIDE SEQUENCE</scope>
    <source>
        <strain evidence="2">DSM 11080</strain>
    </source>
</reference>
<feature type="domain" description="Methyltransferase FkbM" evidence="1">
    <location>
        <begin position="51"/>
        <end position="217"/>
    </location>
</feature>
<dbReference type="Proteomes" id="UP001296776">
    <property type="component" value="Unassembled WGS sequence"/>
</dbReference>
<sequence length="264" mass="29357">MNRVGRIKLKQLIGPKFYSQLWEFASSLHGVDQYRDLAKRLPAFAPRTIFDIGANIGQSADRLLRWYPDASIHCFEPADSTYRMLAANMRPFSRVHCHRLAMSSGSGTAKMLIYGPGDVANRLQSDTVVRNDGKSTGIEDVDVTTIDAFCERYRIDFIDYLKIDAEGHDLDVLHGADGMLTSQRCGIVQVECGMNPTPAKHIGYAELDSYLRNKGFVLFGIYMQANGDPARPVLTHADWVFVGELLLRHPLKPVNVSALPASAV</sequence>
<dbReference type="SUPFAM" id="SSF53335">
    <property type="entry name" value="S-adenosyl-L-methionine-dependent methyltransferases"/>
    <property type="match status" value="1"/>
</dbReference>
<gene>
    <name evidence="2" type="ORF">CKO40_01015</name>
</gene>
<reference evidence="2" key="1">
    <citation type="submission" date="2017-08" db="EMBL/GenBank/DDBJ databases">
        <authorList>
            <person name="Imhoff J.F."/>
            <person name="Rahn T."/>
            <person name="Kuenzel S."/>
            <person name="Neulinger S.C."/>
        </authorList>
    </citation>
    <scope>NUCLEOTIDE SEQUENCE</scope>
    <source>
        <strain evidence="2">DSM 11080</strain>
    </source>
</reference>
<organism evidence="2 3">
    <name type="scientific">Halochromatium glycolicum</name>
    <dbReference type="NCBI Taxonomy" id="85075"/>
    <lineage>
        <taxon>Bacteria</taxon>
        <taxon>Pseudomonadati</taxon>
        <taxon>Pseudomonadota</taxon>
        <taxon>Gammaproteobacteria</taxon>
        <taxon>Chromatiales</taxon>
        <taxon>Chromatiaceae</taxon>
        <taxon>Halochromatium</taxon>
    </lineage>
</organism>
<evidence type="ECO:0000259" key="1">
    <source>
        <dbReference type="Pfam" id="PF05050"/>
    </source>
</evidence>
<dbReference type="PANTHER" id="PTHR36973:SF4">
    <property type="entry name" value="NODULATION PROTEIN"/>
    <property type="match status" value="1"/>
</dbReference>
<dbReference type="GO" id="GO:0008171">
    <property type="term" value="F:O-methyltransferase activity"/>
    <property type="evidence" value="ECO:0007669"/>
    <property type="project" value="TreeGrafter"/>
</dbReference>
<protein>
    <recommendedName>
        <fullName evidence="1">Methyltransferase FkbM domain-containing protein</fullName>
    </recommendedName>
</protein>
<keyword evidence="3" id="KW-1185">Reference proteome</keyword>
<comment type="caution">
    <text evidence="2">The sequence shown here is derived from an EMBL/GenBank/DDBJ whole genome shotgun (WGS) entry which is preliminary data.</text>
</comment>
<dbReference type="InterPro" id="IPR029063">
    <property type="entry name" value="SAM-dependent_MTases_sf"/>
</dbReference>
<accession>A0AAJ0U1J3</accession>
<dbReference type="Pfam" id="PF05050">
    <property type="entry name" value="Methyltransf_21"/>
    <property type="match status" value="1"/>
</dbReference>
<dbReference type="InterPro" id="IPR006342">
    <property type="entry name" value="FkbM_mtfrase"/>
</dbReference>
<dbReference type="RefSeq" id="WP_200343875.1">
    <property type="nucleotide sequence ID" value="NZ_NRSJ01000001.1"/>
</dbReference>
<dbReference type="PANTHER" id="PTHR36973">
    <property type="entry name" value="SLL1456 PROTEIN-RELATED"/>
    <property type="match status" value="1"/>
</dbReference>
<evidence type="ECO:0000313" key="3">
    <source>
        <dbReference type="Proteomes" id="UP001296776"/>
    </source>
</evidence>